<keyword evidence="2" id="KW-0732">Signal</keyword>
<keyword evidence="4" id="KW-1185">Reference proteome</keyword>
<accession>A0AAD8FP73</accession>
<dbReference type="Proteomes" id="UP001230051">
    <property type="component" value="Unassembled WGS sequence"/>
</dbReference>
<sequence>MGMHRALGCVIVLCALGSCPSSGEENGIFNPLNGDEPQLSENSLDWAERVERGLCACVGKGSERGIGMAGQDCNCSRSRSWSGANKPGRGSKRLQQKALSRKLEKQQPQRYSDNRKAAPRNRNPHKRKSQISTPL</sequence>
<evidence type="ECO:0000313" key="3">
    <source>
        <dbReference type="EMBL" id="KAK1151830.1"/>
    </source>
</evidence>
<feature type="chain" id="PRO_5042207373" description="Secreted protein" evidence="2">
    <location>
        <begin position="24"/>
        <end position="135"/>
    </location>
</feature>
<protein>
    <recommendedName>
        <fullName evidence="5">Secreted protein</fullName>
    </recommendedName>
</protein>
<feature type="compositionally biased region" description="Polar residues" evidence="1">
    <location>
        <begin position="73"/>
        <end position="83"/>
    </location>
</feature>
<feature type="compositionally biased region" description="Basic residues" evidence="1">
    <location>
        <begin position="117"/>
        <end position="129"/>
    </location>
</feature>
<evidence type="ECO:0000313" key="4">
    <source>
        <dbReference type="Proteomes" id="UP001230051"/>
    </source>
</evidence>
<dbReference type="PROSITE" id="PS51257">
    <property type="entry name" value="PROKAR_LIPOPROTEIN"/>
    <property type="match status" value="1"/>
</dbReference>
<name>A0AAD8FP73_ACIOX</name>
<dbReference type="AlphaFoldDB" id="A0AAD8FP73"/>
<evidence type="ECO:0008006" key="5">
    <source>
        <dbReference type="Google" id="ProtNLM"/>
    </source>
</evidence>
<gene>
    <name evidence="3" type="ORF">AOXY_G32183</name>
</gene>
<dbReference type="EMBL" id="JAGXEW010000050">
    <property type="protein sequence ID" value="KAK1151830.1"/>
    <property type="molecule type" value="Genomic_DNA"/>
</dbReference>
<feature type="region of interest" description="Disordered" evidence="1">
    <location>
        <begin position="61"/>
        <end position="135"/>
    </location>
</feature>
<comment type="caution">
    <text evidence="3">The sequence shown here is derived from an EMBL/GenBank/DDBJ whole genome shotgun (WGS) entry which is preliminary data.</text>
</comment>
<evidence type="ECO:0000256" key="2">
    <source>
        <dbReference type="SAM" id="SignalP"/>
    </source>
</evidence>
<feature type="signal peptide" evidence="2">
    <location>
        <begin position="1"/>
        <end position="23"/>
    </location>
</feature>
<proteinExistence type="predicted"/>
<evidence type="ECO:0000256" key="1">
    <source>
        <dbReference type="SAM" id="MobiDB-lite"/>
    </source>
</evidence>
<organism evidence="3 4">
    <name type="scientific">Acipenser oxyrinchus oxyrinchus</name>
    <dbReference type="NCBI Taxonomy" id="40147"/>
    <lineage>
        <taxon>Eukaryota</taxon>
        <taxon>Metazoa</taxon>
        <taxon>Chordata</taxon>
        <taxon>Craniata</taxon>
        <taxon>Vertebrata</taxon>
        <taxon>Euteleostomi</taxon>
        <taxon>Actinopterygii</taxon>
        <taxon>Chondrostei</taxon>
        <taxon>Acipenseriformes</taxon>
        <taxon>Acipenseridae</taxon>
        <taxon>Acipenser</taxon>
    </lineage>
</organism>
<reference evidence="3" key="1">
    <citation type="submission" date="2022-02" db="EMBL/GenBank/DDBJ databases">
        <title>Atlantic sturgeon de novo genome assembly.</title>
        <authorList>
            <person name="Stock M."/>
            <person name="Klopp C."/>
            <person name="Guiguen Y."/>
            <person name="Cabau C."/>
            <person name="Parinello H."/>
            <person name="Santidrian Yebra-Pimentel E."/>
            <person name="Kuhl H."/>
            <person name="Dirks R.P."/>
            <person name="Guessner J."/>
            <person name="Wuertz S."/>
            <person name="Du K."/>
            <person name="Schartl M."/>
        </authorList>
    </citation>
    <scope>NUCLEOTIDE SEQUENCE</scope>
    <source>
        <strain evidence="3">STURGEONOMICS-FGT-2020</strain>
        <tissue evidence="3">Whole blood</tissue>
    </source>
</reference>
<feature type="compositionally biased region" description="Basic and acidic residues" evidence="1">
    <location>
        <begin position="101"/>
        <end position="116"/>
    </location>
</feature>